<protein>
    <submittedName>
        <fullName evidence="1">Type VI secretion system amidase effector protein Tae4</fullName>
    </submittedName>
</protein>
<dbReference type="Pfam" id="PF14113">
    <property type="entry name" value="Tae4"/>
    <property type="match status" value="1"/>
</dbReference>
<dbReference type="EMBL" id="JACOOH010000014">
    <property type="protein sequence ID" value="MBC5623663.1"/>
    <property type="molecule type" value="Genomic_DNA"/>
</dbReference>
<gene>
    <name evidence="1" type="ORF">H8S64_21455</name>
</gene>
<dbReference type="Proteomes" id="UP000646484">
    <property type="component" value="Unassembled WGS sequence"/>
</dbReference>
<organism evidence="1 2">
    <name type="scientific">Butyricimonas hominis</name>
    <dbReference type="NCBI Taxonomy" id="2763032"/>
    <lineage>
        <taxon>Bacteria</taxon>
        <taxon>Pseudomonadati</taxon>
        <taxon>Bacteroidota</taxon>
        <taxon>Bacteroidia</taxon>
        <taxon>Bacteroidales</taxon>
        <taxon>Odoribacteraceae</taxon>
        <taxon>Butyricimonas</taxon>
    </lineage>
</organism>
<reference evidence="1 2" key="1">
    <citation type="submission" date="2020-08" db="EMBL/GenBank/DDBJ databases">
        <title>Genome public.</title>
        <authorList>
            <person name="Liu C."/>
            <person name="Sun Q."/>
        </authorList>
    </citation>
    <scope>NUCLEOTIDE SEQUENCE [LARGE SCALE GENOMIC DNA]</scope>
    <source>
        <strain evidence="1 2">NSJ-56</strain>
    </source>
</reference>
<evidence type="ECO:0000313" key="2">
    <source>
        <dbReference type="Proteomes" id="UP000646484"/>
    </source>
</evidence>
<keyword evidence="2" id="KW-1185">Reference proteome</keyword>
<dbReference type="InterPro" id="IPR025562">
    <property type="entry name" value="Tae4"/>
</dbReference>
<accession>A0ABR7D6S0</accession>
<sequence>MMNIAYSTLSSNFGKVKDLPTSAVGKLIGGKVEENIKAGFFTNACAIRLSYAFNYSGMPISRYDGATSSGKDKKWYLYRVTDMLSFIKQKIGGTPIKGKKLEDFKGKKGIIIFRNCNWSDASGHVDLFNGEKVEGKAYFTDCGDVELYVLQ</sequence>
<dbReference type="Gene3D" id="3.90.1720.70">
    <property type="match status" value="1"/>
</dbReference>
<evidence type="ECO:0000313" key="1">
    <source>
        <dbReference type="EMBL" id="MBC5623663.1"/>
    </source>
</evidence>
<comment type="caution">
    <text evidence="1">The sequence shown here is derived from an EMBL/GenBank/DDBJ whole genome shotgun (WGS) entry which is preliminary data.</text>
</comment>
<name>A0ABR7D6S0_9BACT</name>
<proteinExistence type="predicted"/>